<gene>
    <name evidence="1" type="ORF">Amon02_000435000</name>
</gene>
<evidence type="ECO:0000313" key="1">
    <source>
        <dbReference type="EMBL" id="GME80227.1"/>
    </source>
</evidence>
<dbReference type="EMBL" id="BSXS01002956">
    <property type="protein sequence ID" value="GME80227.1"/>
    <property type="molecule type" value="Genomic_DNA"/>
</dbReference>
<organism evidence="1 2">
    <name type="scientific">Ambrosiozyma monospora</name>
    <name type="common">Yeast</name>
    <name type="synonym">Endomycopsis monosporus</name>
    <dbReference type="NCBI Taxonomy" id="43982"/>
    <lineage>
        <taxon>Eukaryota</taxon>
        <taxon>Fungi</taxon>
        <taxon>Dikarya</taxon>
        <taxon>Ascomycota</taxon>
        <taxon>Saccharomycotina</taxon>
        <taxon>Pichiomycetes</taxon>
        <taxon>Pichiales</taxon>
        <taxon>Pichiaceae</taxon>
        <taxon>Ambrosiozyma</taxon>
    </lineage>
</organism>
<name>A0ACB5T2Y0_AMBMO</name>
<protein>
    <submittedName>
        <fullName evidence="1">Unnamed protein product</fullName>
    </submittedName>
</protein>
<proteinExistence type="predicted"/>
<accession>A0ACB5T2Y0</accession>
<reference evidence="1" key="1">
    <citation type="submission" date="2023-04" db="EMBL/GenBank/DDBJ databases">
        <title>Ambrosiozyma monospora NBRC 10751.</title>
        <authorList>
            <person name="Ichikawa N."/>
            <person name="Sato H."/>
            <person name="Tonouchi N."/>
        </authorList>
    </citation>
    <scope>NUCLEOTIDE SEQUENCE</scope>
    <source>
        <strain evidence="1">NBRC 10751</strain>
    </source>
</reference>
<sequence>MVESTIRDSLAASNLSALKPEFEINYPTPAKTFSPQFPHVTGTVDIVDLSFILNFQDVESIQIGLRGTANLVYRHVHIDSDEQKRITTDCLQKHSLFDENQTIFTKEQFNSLDVAELFQFAKPEFKVSFPKEKLGYLPSSVYQLGRPSHGNAFIDVKYELYARLTSQTDKIEFSCPVRYQDGSVKYLIQQQNLLAGEQNEIYNHIDTHVFKKKLKQFAPNKHAKLVENKVERIHSNTRIFRQLWNSNYRASNLNRVAKDVTIKCSMEIPKVINLAQSLAQIPIIIECPYGFAFTDLEFGGKSTKLGFFEIEKLEVSFIQNVHFNSSKFIKYDAQVMSKIYSHDSNETSTNEDGSSSTVANSKQTFPAFDVADFDYNETRGSYFFETTLATLLKESKSNQSIQQLLQNKLILGTTRLDTDSEISNLFTNKTQLQVRILINNAQRKDPQSQWFEFSRDVHVLSFLDPPVPKSLATTVRVQSTASTIPFSTG</sequence>
<keyword evidence="2" id="KW-1185">Reference proteome</keyword>
<comment type="caution">
    <text evidence="1">The sequence shown here is derived from an EMBL/GenBank/DDBJ whole genome shotgun (WGS) entry which is preliminary data.</text>
</comment>
<evidence type="ECO:0000313" key="2">
    <source>
        <dbReference type="Proteomes" id="UP001165064"/>
    </source>
</evidence>
<dbReference type="Proteomes" id="UP001165064">
    <property type="component" value="Unassembled WGS sequence"/>
</dbReference>